<dbReference type="InterPro" id="IPR002100">
    <property type="entry name" value="TF_MADSbox"/>
</dbReference>
<comment type="subcellular location">
    <subcellularLocation>
        <location evidence="1">Nucleus</location>
    </subcellularLocation>
</comment>
<organism evidence="9 10">
    <name type="scientific">Eutrema salsugineum</name>
    <name type="common">Saltwater cress</name>
    <name type="synonym">Sisymbrium salsugineum</name>
    <dbReference type="NCBI Taxonomy" id="72664"/>
    <lineage>
        <taxon>Eukaryota</taxon>
        <taxon>Viridiplantae</taxon>
        <taxon>Streptophyta</taxon>
        <taxon>Embryophyta</taxon>
        <taxon>Tracheophyta</taxon>
        <taxon>Spermatophyta</taxon>
        <taxon>Magnoliopsida</taxon>
        <taxon>eudicotyledons</taxon>
        <taxon>Gunneridae</taxon>
        <taxon>Pentapetalae</taxon>
        <taxon>rosids</taxon>
        <taxon>malvids</taxon>
        <taxon>Brassicales</taxon>
        <taxon>Brassicaceae</taxon>
        <taxon>Eutremeae</taxon>
        <taxon>Eutrema</taxon>
    </lineage>
</organism>
<dbReference type="PRINTS" id="PR00404">
    <property type="entry name" value="MADSDOMAIN"/>
</dbReference>
<proteinExistence type="predicted"/>
<evidence type="ECO:0000256" key="1">
    <source>
        <dbReference type="ARBA" id="ARBA00004123"/>
    </source>
</evidence>
<sequence length="200" mass="22859">MSMKHTKGKQTKGKQKIEMKVVETYADRMITFSKRKSGIFKKMNEIITLCDVEAAFMVFSQAGKPYTFAHPSMEKVVGLLRHEPSSKDVTNTGALVEAYKRQRIEELMKKYVDLVEELEMEKENVKNLKGSRFEKKLDKMWWNIPSEGLSMEELKQRHQAFVELHDSLCAINIQRLGKDCDGSSSGHVERGHCGEGEAEA</sequence>
<dbReference type="GO" id="GO:0005634">
    <property type="term" value="C:nucleus"/>
    <property type="evidence" value="ECO:0007669"/>
    <property type="project" value="UniProtKB-SubCell"/>
</dbReference>
<dbReference type="OMA" id="KPYTFAH"/>
<keyword evidence="6" id="KW-0175">Coiled coil</keyword>
<evidence type="ECO:0000256" key="7">
    <source>
        <dbReference type="SAM" id="MobiDB-lite"/>
    </source>
</evidence>
<evidence type="ECO:0000313" key="9">
    <source>
        <dbReference type="EMBL" id="ESQ49676.1"/>
    </source>
</evidence>
<dbReference type="KEGG" id="eus:EUTSA_v10022229mg"/>
<keyword evidence="3" id="KW-0238">DNA-binding</keyword>
<dbReference type="Gene3D" id="3.40.1810.10">
    <property type="entry name" value="Transcription factor, MADS-box"/>
    <property type="match status" value="1"/>
</dbReference>
<accession>V4NSM7</accession>
<evidence type="ECO:0000256" key="3">
    <source>
        <dbReference type="ARBA" id="ARBA00023125"/>
    </source>
</evidence>
<evidence type="ECO:0000256" key="6">
    <source>
        <dbReference type="SAM" id="Coils"/>
    </source>
</evidence>
<evidence type="ECO:0000313" key="10">
    <source>
        <dbReference type="Proteomes" id="UP000030689"/>
    </source>
</evidence>
<name>V4NSM7_EUTSA</name>
<feature type="region of interest" description="Disordered" evidence="7">
    <location>
        <begin position="180"/>
        <end position="200"/>
    </location>
</feature>
<dbReference type="AlphaFoldDB" id="V4NSM7"/>
<gene>
    <name evidence="9" type="ORF">EUTSA_v10022229mg</name>
</gene>
<dbReference type="InterPro" id="IPR036879">
    <property type="entry name" value="TF_MADSbox_sf"/>
</dbReference>
<feature type="domain" description="MADS-box" evidence="8">
    <location>
        <begin position="12"/>
        <end position="72"/>
    </location>
</feature>
<evidence type="ECO:0000256" key="4">
    <source>
        <dbReference type="ARBA" id="ARBA00023163"/>
    </source>
</evidence>
<dbReference type="OrthoDB" id="1898716at2759"/>
<dbReference type="Proteomes" id="UP000030689">
    <property type="component" value="Unassembled WGS sequence"/>
</dbReference>
<dbReference type="Gramene" id="ESQ49676">
    <property type="protein sequence ID" value="ESQ49676"/>
    <property type="gene ID" value="EUTSA_v10022229mg"/>
</dbReference>
<keyword evidence="2" id="KW-0805">Transcription regulation</keyword>
<dbReference type="SMART" id="SM00432">
    <property type="entry name" value="MADS"/>
    <property type="match status" value="1"/>
</dbReference>
<keyword evidence="4" id="KW-0804">Transcription</keyword>
<keyword evidence="5" id="KW-0539">Nucleus</keyword>
<dbReference type="SUPFAM" id="SSF55455">
    <property type="entry name" value="SRF-like"/>
    <property type="match status" value="1"/>
</dbReference>
<dbReference type="PANTHER" id="PTHR11945">
    <property type="entry name" value="MADS BOX PROTEIN"/>
    <property type="match status" value="1"/>
</dbReference>
<protein>
    <recommendedName>
        <fullName evidence="8">MADS-box domain-containing protein</fullName>
    </recommendedName>
</protein>
<dbReference type="PANTHER" id="PTHR11945:SF821">
    <property type="entry name" value="AGAMOUS-LIKE 57"/>
    <property type="match status" value="1"/>
</dbReference>
<evidence type="ECO:0000259" key="8">
    <source>
        <dbReference type="PROSITE" id="PS50066"/>
    </source>
</evidence>
<dbReference type="PROSITE" id="PS50066">
    <property type="entry name" value="MADS_BOX_2"/>
    <property type="match status" value="1"/>
</dbReference>
<dbReference type="GO" id="GO:0000981">
    <property type="term" value="F:DNA-binding transcription factor activity, RNA polymerase II-specific"/>
    <property type="evidence" value="ECO:0007669"/>
    <property type="project" value="TreeGrafter"/>
</dbReference>
<evidence type="ECO:0000256" key="5">
    <source>
        <dbReference type="ARBA" id="ARBA00023242"/>
    </source>
</evidence>
<dbReference type="Pfam" id="PF00319">
    <property type="entry name" value="SRF-TF"/>
    <property type="match status" value="1"/>
</dbReference>
<dbReference type="eggNOG" id="KOG0014">
    <property type="taxonomic scope" value="Eukaryota"/>
</dbReference>
<dbReference type="GO" id="GO:0000978">
    <property type="term" value="F:RNA polymerase II cis-regulatory region sequence-specific DNA binding"/>
    <property type="evidence" value="ECO:0007669"/>
    <property type="project" value="TreeGrafter"/>
</dbReference>
<evidence type="ECO:0000256" key="2">
    <source>
        <dbReference type="ARBA" id="ARBA00023015"/>
    </source>
</evidence>
<dbReference type="GO" id="GO:0046983">
    <property type="term" value="F:protein dimerization activity"/>
    <property type="evidence" value="ECO:0007669"/>
    <property type="project" value="InterPro"/>
</dbReference>
<keyword evidence="10" id="KW-1185">Reference proteome</keyword>
<reference evidence="9 10" key="1">
    <citation type="journal article" date="2013" name="Front. Plant Sci.">
        <title>The Reference Genome of the Halophytic Plant Eutrema salsugineum.</title>
        <authorList>
            <person name="Yang R."/>
            <person name="Jarvis D.E."/>
            <person name="Chen H."/>
            <person name="Beilstein M.A."/>
            <person name="Grimwood J."/>
            <person name="Jenkins J."/>
            <person name="Shu S."/>
            <person name="Prochnik S."/>
            <person name="Xin M."/>
            <person name="Ma C."/>
            <person name="Schmutz J."/>
            <person name="Wing R.A."/>
            <person name="Mitchell-Olds T."/>
            <person name="Schumaker K.S."/>
            <person name="Wang X."/>
        </authorList>
    </citation>
    <scope>NUCLEOTIDE SEQUENCE [LARGE SCALE GENOMIC DNA]</scope>
</reference>
<dbReference type="EMBL" id="KI517408">
    <property type="protein sequence ID" value="ESQ49676.1"/>
    <property type="molecule type" value="Genomic_DNA"/>
</dbReference>
<feature type="coiled-coil region" evidence="6">
    <location>
        <begin position="101"/>
        <end position="131"/>
    </location>
</feature>
<dbReference type="STRING" id="72664.V4NSM7"/>